<dbReference type="PANTHER" id="PTHR30003">
    <property type="entry name" value="L-LACTATE PERMEASE"/>
    <property type="match status" value="1"/>
</dbReference>
<evidence type="ECO:0000313" key="9">
    <source>
        <dbReference type="EMBL" id="OZI52914.1"/>
    </source>
</evidence>
<feature type="transmembrane region" description="Helical" evidence="8">
    <location>
        <begin position="347"/>
        <end position="371"/>
    </location>
</feature>
<proteinExistence type="inferred from homology"/>
<feature type="transmembrane region" description="Helical" evidence="8">
    <location>
        <begin position="64"/>
        <end position="88"/>
    </location>
</feature>
<sequence length="490" mass="51784">MTLKFWLYFSPFWVPIALMLTRRVPISMAALAAAMVSAALYGFSGEATVAPTLSSAGVELLKGAWLAMPIVSVILAGLLFHSLISTCWSPRVRGQQADTSAADLRLTVFGACFLIGPFTETATGFGVGLVVSLGILLRAGLPKHEAIVFSLFSQILVAWGAFAVGTMLGFSLAGISDPRELGWRSAVLVTPILIAWLGVYWSMCRTLGLSNRPRDLIREALWIAAILAGLVTLSRYADPDMVGLMVLGSAAALYGFFNGGQSLRTKLTEAAPYVALCVCLVACRFWPVLHESLLSVQIKPFADEMAWPVLLSPVFWLMLIGLGFALLKAPLRDVGRVLMTTWQRGKITVGVTLLFVICARFMMAGGIPGILAHELQATIGTSAAVVLSPVLAAITGFLTASNAASNSLLMPNVVGLAHAGNWSVEWIAAIQNVTGSALSMLSPVRIVMGCAIAALGAGAMGGIYRRAWPLGLIPVTLMVAAAGVVVTVTH</sequence>
<dbReference type="AlphaFoldDB" id="A0A261TTB8"/>
<dbReference type="GO" id="GO:0015295">
    <property type="term" value="F:solute:proton symporter activity"/>
    <property type="evidence" value="ECO:0007669"/>
    <property type="project" value="TreeGrafter"/>
</dbReference>
<keyword evidence="6 8" id="KW-1133">Transmembrane helix</keyword>
<feature type="transmembrane region" description="Helical" evidence="8">
    <location>
        <begin position="148"/>
        <end position="175"/>
    </location>
</feature>
<feature type="transmembrane region" description="Helical" evidence="8">
    <location>
        <begin position="241"/>
        <end position="258"/>
    </location>
</feature>
<feature type="transmembrane region" description="Helical" evidence="8">
    <location>
        <begin position="100"/>
        <end position="118"/>
    </location>
</feature>
<feature type="transmembrane region" description="Helical" evidence="8">
    <location>
        <begin position="28"/>
        <end position="44"/>
    </location>
</feature>
<dbReference type="Pfam" id="PF02652">
    <property type="entry name" value="Lactate_perm"/>
    <property type="match status" value="1"/>
</dbReference>
<organism evidence="9 10">
    <name type="scientific">Bordetella genomosp. 4</name>
    <dbReference type="NCBI Taxonomy" id="463044"/>
    <lineage>
        <taxon>Bacteria</taxon>
        <taxon>Pseudomonadati</taxon>
        <taxon>Pseudomonadota</taxon>
        <taxon>Betaproteobacteria</taxon>
        <taxon>Burkholderiales</taxon>
        <taxon>Alcaligenaceae</taxon>
        <taxon>Bordetella</taxon>
    </lineage>
</organism>
<comment type="caution">
    <text evidence="9">The sequence shown here is derived from an EMBL/GenBank/DDBJ whole genome shotgun (WGS) entry which is preliminary data.</text>
</comment>
<dbReference type="GO" id="GO:0005886">
    <property type="term" value="C:plasma membrane"/>
    <property type="evidence" value="ECO:0007669"/>
    <property type="project" value="UniProtKB-SubCell"/>
</dbReference>
<dbReference type="RefSeq" id="WP_094838754.1">
    <property type="nucleotide sequence ID" value="NZ_NEVQ01000020.1"/>
</dbReference>
<name>A0A261TTB8_9BORD</name>
<feature type="transmembrane region" description="Helical" evidence="8">
    <location>
        <begin position="181"/>
        <end position="204"/>
    </location>
</feature>
<evidence type="ECO:0000256" key="8">
    <source>
        <dbReference type="RuleBase" id="RU365092"/>
    </source>
</evidence>
<feature type="transmembrane region" description="Helical" evidence="8">
    <location>
        <begin position="446"/>
        <end position="464"/>
    </location>
</feature>
<evidence type="ECO:0000256" key="5">
    <source>
        <dbReference type="ARBA" id="ARBA00022692"/>
    </source>
</evidence>
<reference evidence="9 10" key="1">
    <citation type="submission" date="2017-05" db="EMBL/GenBank/DDBJ databases">
        <title>Complete and WGS of Bordetella genogroups.</title>
        <authorList>
            <person name="Spilker T."/>
            <person name="LiPuma J."/>
        </authorList>
    </citation>
    <scope>NUCLEOTIDE SEQUENCE [LARGE SCALE GENOMIC DNA]</scope>
    <source>
        <strain evidence="9 10">AU9919</strain>
    </source>
</reference>
<evidence type="ECO:0000256" key="4">
    <source>
        <dbReference type="ARBA" id="ARBA00022475"/>
    </source>
</evidence>
<gene>
    <name evidence="9" type="ORF">CAL20_19820</name>
</gene>
<feature type="transmembrane region" description="Helical" evidence="8">
    <location>
        <begin position="309"/>
        <end position="327"/>
    </location>
</feature>
<dbReference type="InterPro" id="IPR003804">
    <property type="entry name" value="Lactate_perm"/>
</dbReference>
<evidence type="ECO:0000256" key="6">
    <source>
        <dbReference type="ARBA" id="ARBA00022989"/>
    </source>
</evidence>
<comment type="function">
    <text evidence="8">Uptake of L-lactate across the membrane. Can also transport D-lactate and glycolate.</text>
</comment>
<protein>
    <recommendedName>
        <fullName evidence="8">L-lactate permease</fullName>
    </recommendedName>
</protein>
<comment type="subcellular location">
    <subcellularLocation>
        <location evidence="8">Cell inner membrane</location>
        <topology evidence="8">Multi-pass membrane protein</topology>
    </subcellularLocation>
    <subcellularLocation>
        <location evidence="1">Cell membrane</location>
        <topology evidence="1">Multi-pass membrane protein</topology>
    </subcellularLocation>
</comment>
<keyword evidence="10" id="KW-1185">Reference proteome</keyword>
<evidence type="ECO:0000313" key="10">
    <source>
        <dbReference type="Proteomes" id="UP000216885"/>
    </source>
</evidence>
<dbReference type="Proteomes" id="UP000216885">
    <property type="component" value="Unassembled WGS sequence"/>
</dbReference>
<keyword evidence="4" id="KW-1003">Cell membrane</keyword>
<dbReference type="PANTHER" id="PTHR30003:SF0">
    <property type="entry name" value="GLYCOLATE PERMEASE GLCA-RELATED"/>
    <property type="match status" value="1"/>
</dbReference>
<dbReference type="EMBL" id="NEVQ01000020">
    <property type="protein sequence ID" value="OZI52914.1"/>
    <property type="molecule type" value="Genomic_DNA"/>
</dbReference>
<evidence type="ECO:0000256" key="3">
    <source>
        <dbReference type="ARBA" id="ARBA00022448"/>
    </source>
</evidence>
<comment type="similarity">
    <text evidence="2 8">Belongs to the lactate permease family.</text>
</comment>
<feature type="transmembrane region" description="Helical" evidence="8">
    <location>
        <begin position="270"/>
        <end position="289"/>
    </location>
</feature>
<evidence type="ECO:0000256" key="1">
    <source>
        <dbReference type="ARBA" id="ARBA00004651"/>
    </source>
</evidence>
<dbReference type="GO" id="GO:0015129">
    <property type="term" value="F:lactate transmembrane transporter activity"/>
    <property type="evidence" value="ECO:0007669"/>
    <property type="project" value="UniProtKB-UniRule"/>
</dbReference>
<feature type="transmembrane region" description="Helical" evidence="8">
    <location>
        <begin position="470"/>
        <end position="489"/>
    </location>
</feature>
<keyword evidence="8" id="KW-0997">Cell inner membrane</keyword>
<evidence type="ECO:0000256" key="2">
    <source>
        <dbReference type="ARBA" id="ARBA00010100"/>
    </source>
</evidence>
<accession>A0A261TTB8</accession>
<keyword evidence="3 8" id="KW-0813">Transport</keyword>
<keyword evidence="5 8" id="KW-0812">Transmembrane</keyword>
<evidence type="ECO:0000256" key="7">
    <source>
        <dbReference type="ARBA" id="ARBA00023136"/>
    </source>
</evidence>
<keyword evidence="7 8" id="KW-0472">Membrane</keyword>
<feature type="transmembrane region" description="Helical" evidence="8">
    <location>
        <begin position="377"/>
        <end position="400"/>
    </location>
</feature>